<keyword evidence="3" id="KW-1185">Reference proteome</keyword>
<feature type="compositionally biased region" description="Basic and acidic residues" evidence="1">
    <location>
        <begin position="1"/>
        <end position="23"/>
    </location>
</feature>
<evidence type="ECO:0000313" key="3">
    <source>
        <dbReference type="Proteomes" id="UP000319014"/>
    </source>
</evidence>
<dbReference type="AlphaFoldDB" id="A0A521AIA1"/>
<accession>A0A521AIA1</accession>
<dbReference type="Proteomes" id="UP000319014">
    <property type="component" value="Unassembled WGS sequence"/>
</dbReference>
<name>A0A521AIA1_9RHOB</name>
<reference evidence="2 3" key="1">
    <citation type="submission" date="2017-05" db="EMBL/GenBank/DDBJ databases">
        <authorList>
            <person name="Varghese N."/>
            <person name="Submissions S."/>
        </authorList>
    </citation>
    <scope>NUCLEOTIDE SEQUENCE [LARGE SCALE GENOMIC DNA]</scope>
    <source>
        <strain evidence="2 3">DSM 100094</strain>
    </source>
</reference>
<evidence type="ECO:0000256" key="1">
    <source>
        <dbReference type="SAM" id="MobiDB-lite"/>
    </source>
</evidence>
<dbReference type="RefSeq" id="WP_185958536.1">
    <property type="nucleotide sequence ID" value="NZ_FXTK01000001.1"/>
</dbReference>
<evidence type="ECO:0000313" key="2">
    <source>
        <dbReference type="EMBL" id="SMO34507.1"/>
    </source>
</evidence>
<sequence>MPEKDMEKDQTTRPSQRKDDAPVERPTTARQPIYDRKTTPDSASGDPTE</sequence>
<dbReference type="EMBL" id="FXTK01000001">
    <property type="protein sequence ID" value="SMO34507.1"/>
    <property type="molecule type" value="Genomic_DNA"/>
</dbReference>
<organism evidence="2 3">
    <name type="scientific">Paracoccus laeviglucosivorans</name>
    <dbReference type="NCBI Taxonomy" id="1197861"/>
    <lineage>
        <taxon>Bacteria</taxon>
        <taxon>Pseudomonadati</taxon>
        <taxon>Pseudomonadota</taxon>
        <taxon>Alphaproteobacteria</taxon>
        <taxon>Rhodobacterales</taxon>
        <taxon>Paracoccaceae</taxon>
        <taxon>Paracoccus</taxon>
    </lineage>
</organism>
<gene>
    <name evidence="2" type="ORF">SAMN06265221_101146</name>
</gene>
<feature type="compositionally biased region" description="Polar residues" evidence="1">
    <location>
        <begin position="40"/>
        <end position="49"/>
    </location>
</feature>
<protein>
    <submittedName>
        <fullName evidence="2">Uncharacterized protein</fullName>
    </submittedName>
</protein>
<proteinExistence type="predicted"/>
<feature type="region of interest" description="Disordered" evidence="1">
    <location>
        <begin position="1"/>
        <end position="49"/>
    </location>
</feature>